<sequence>WHGISRNTNVSLSFDWNANCFYGLWIILYGYYFFFSLIWREFRMLCLSPTVTHNLLFWFLILQTPQLTVPLIIGTEASCENEGEVLHIPNITDNPCISCVCLDKKADCKQERCLLVAEDCALVVKQTGACCEKCKGQFKHT</sequence>
<evidence type="ECO:0000313" key="3">
    <source>
        <dbReference type="Proteomes" id="UP001059041"/>
    </source>
</evidence>
<dbReference type="Proteomes" id="UP001059041">
    <property type="component" value="Linkage Group LG3"/>
</dbReference>
<dbReference type="Gene3D" id="6.20.200.20">
    <property type="match status" value="1"/>
</dbReference>
<keyword evidence="1" id="KW-1133">Transmembrane helix</keyword>
<comment type="caution">
    <text evidence="2">The sequence shown here is derived from an EMBL/GenBank/DDBJ whole genome shotgun (WGS) entry which is preliminary data.</text>
</comment>
<reference evidence="2" key="1">
    <citation type="submission" date="2021-02" db="EMBL/GenBank/DDBJ databases">
        <title>Comparative genomics reveals that relaxation of natural selection precedes convergent phenotypic evolution of cavefish.</title>
        <authorList>
            <person name="Peng Z."/>
        </authorList>
    </citation>
    <scope>NUCLEOTIDE SEQUENCE</scope>
    <source>
        <tissue evidence="2">Muscle</tissue>
    </source>
</reference>
<evidence type="ECO:0000313" key="2">
    <source>
        <dbReference type="EMBL" id="KAI7812328.1"/>
    </source>
</evidence>
<evidence type="ECO:0000256" key="1">
    <source>
        <dbReference type="SAM" id="Phobius"/>
    </source>
</evidence>
<dbReference type="SUPFAM" id="SSF57603">
    <property type="entry name" value="FnI-like domain"/>
    <property type="match status" value="1"/>
</dbReference>
<accession>A0A9W7X236</accession>
<protein>
    <submittedName>
        <fullName evidence="2">BMP-binding endothelial regulator protein</fullName>
    </submittedName>
</protein>
<dbReference type="EMBL" id="JAFHDT010000003">
    <property type="protein sequence ID" value="KAI7812328.1"/>
    <property type="molecule type" value="Genomic_DNA"/>
</dbReference>
<dbReference type="AlphaFoldDB" id="A0A9W7X236"/>
<name>A0A9W7X236_TRIRA</name>
<organism evidence="2 3">
    <name type="scientific">Triplophysa rosa</name>
    <name type="common">Cave loach</name>
    <dbReference type="NCBI Taxonomy" id="992332"/>
    <lineage>
        <taxon>Eukaryota</taxon>
        <taxon>Metazoa</taxon>
        <taxon>Chordata</taxon>
        <taxon>Craniata</taxon>
        <taxon>Vertebrata</taxon>
        <taxon>Euteleostomi</taxon>
        <taxon>Actinopterygii</taxon>
        <taxon>Neopterygii</taxon>
        <taxon>Teleostei</taxon>
        <taxon>Ostariophysi</taxon>
        <taxon>Cypriniformes</taxon>
        <taxon>Nemacheilidae</taxon>
        <taxon>Triplophysa</taxon>
    </lineage>
</organism>
<proteinExistence type="predicted"/>
<feature type="non-terminal residue" evidence="2">
    <location>
        <position position="141"/>
    </location>
</feature>
<gene>
    <name evidence="2" type="ORF">IRJ41_023132</name>
</gene>
<feature type="transmembrane region" description="Helical" evidence="1">
    <location>
        <begin position="21"/>
        <end position="39"/>
    </location>
</feature>
<keyword evidence="3" id="KW-1185">Reference proteome</keyword>
<keyword evidence="1" id="KW-0812">Transmembrane</keyword>
<keyword evidence="1" id="KW-0472">Membrane</keyword>